<feature type="chain" id="PRO_5012954677" evidence="1">
    <location>
        <begin position="23"/>
        <end position="169"/>
    </location>
</feature>
<accession>A0A1Q8QXI4</accession>
<organism evidence="2 3">
    <name type="scientific">Desulfosporosinus metallidurans</name>
    <dbReference type="NCBI Taxonomy" id="1888891"/>
    <lineage>
        <taxon>Bacteria</taxon>
        <taxon>Bacillati</taxon>
        <taxon>Bacillota</taxon>
        <taxon>Clostridia</taxon>
        <taxon>Eubacteriales</taxon>
        <taxon>Desulfitobacteriaceae</taxon>
        <taxon>Desulfosporosinus</taxon>
    </lineage>
</organism>
<protein>
    <submittedName>
        <fullName evidence="2">Uncharacterized protein</fullName>
    </submittedName>
</protein>
<dbReference type="EMBL" id="MLBF01000012">
    <property type="protein sequence ID" value="OLN32048.1"/>
    <property type="molecule type" value="Genomic_DNA"/>
</dbReference>
<keyword evidence="3" id="KW-1185">Reference proteome</keyword>
<evidence type="ECO:0000313" key="3">
    <source>
        <dbReference type="Proteomes" id="UP000186102"/>
    </source>
</evidence>
<evidence type="ECO:0000313" key="2">
    <source>
        <dbReference type="EMBL" id="OLN32048.1"/>
    </source>
</evidence>
<dbReference type="STRING" id="1888891.DSOL_2141"/>
<sequence>MKKIVSAILLSAILLTGNIAFAQGSTLANAKSKITQATADYRAKLAEIAPLQEKVRTNRTELLRLKKEANDAYNKAKSHIKGLLKNKDNLTPAQIKSLKESLDIIIQDKQSLAGTIGGIQKETLDLRTAKMEKNFDGVKNSLNSIIAVQNTRLEDLQRIISDINKAATL</sequence>
<evidence type="ECO:0000256" key="1">
    <source>
        <dbReference type="SAM" id="SignalP"/>
    </source>
</evidence>
<dbReference type="Proteomes" id="UP000186102">
    <property type="component" value="Unassembled WGS sequence"/>
</dbReference>
<gene>
    <name evidence="2" type="ORF">DSOL_2141</name>
</gene>
<comment type="caution">
    <text evidence="2">The sequence shown here is derived from an EMBL/GenBank/DDBJ whole genome shotgun (WGS) entry which is preliminary data.</text>
</comment>
<proteinExistence type="predicted"/>
<dbReference type="OrthoDB" id="1797736at2"/>
<keyword evidence="1" id="KW-0732">Signal</keyword>
<feature type="signal peptide" evidence="1">
    <location>
        <begin position="1"/>
        <end position="22"/>
    </location>
</feature>
<dbReference type="AlphaFoldDB" id="A0A1Q8QXI4"/>
<dbReference type="RefSeq" id="WP_075364777.1">
    <property type="nucleotide sequence ID" value="NZ_MLBF01000012.1"/>
</dbReference>
<name>A0A1Q8QXI4_9FIRM</name>
<reference evidence="2 3" key="1">
    <citation type="submission" date="2016-09" db="EMBL/GenBank/DDBJ databases">
        <title>Complete genome of Desulfosporosinus sp. OL.</title>
        <authorList>
            <person name="Mardanov A."/>
            <person name="Beletsky A."/>
            <person name="Panova A."/>
            <person name="Karnachuk O."/>
            <person name="Ravin N."/>
        </authorList>
    </citation>
    <scope>NUCLEOTIDE SEQUENCE [LARGE SCALE GENOMIC DNA]</scope>
    <source>
        <strain evidence="2 3">OL</strain>
    </source>
</reference>